<organism evidence="1 3">
    <name type="scientific">Rufibacter glacialis</name>
    <dbReference type="NCBI Taxonomy" id="1259555"/>
    <lineage>
        <taxon>Bacteria</taxon>
        <taxon>Pseudomonadati</taxon>
        <taxon>Bacteroidota</taxon>
        <taxon>Cytophagia</taxon>
        <taxon>Cytophagales</taxon>
        <taxon>Hymenobacteraceae</taxon>
        <taxon>Rufibacter</taxon>
    </lineage>
</organism>
<dbReference type="Proteomes" id="UP001570846">
    <property type="component" value="Unassembled WGS sequence"/>
</dbReference>
<proteinExistence type="predicted"/>
<dbReference type="Proteomes" id="UP000323866">
    <property type="component" value="Unassembled WGS sequence"/>
</dbReference>
<sequence>MEIYAREQVSREVLEIILEHYQPRLTSETLCLFGMSITYFFPADDQSGNEENTVAFSSTEGSCTAYYLLVRLEQSRLG</sequence>
<keyword evidence="4" id="KW-1185">Reference proteome</keyword>
<name>A0A5M8Q7J2_9BACT</name>
<accession>A0A5M8Q7J2</accession>
<dbReference type="EMBL" id="JBGOGF010000005">
    <property type="protein sequence ID" value="MFA1771668.1"/>
    <property type="molecule type" value="Genomic_DNA"/>
</dbReference>
<evidence type="ECO:0000313" key="4">
    <source>
        <dbReference type="Proteomes" id="UP001570846"/>
    </source>
</evidence>
<comment type="caution">
    <text evidence="1">The sequence shown here is derived from an EMBL/GenBank/DDBJ whole genome shotgun (WGS) entry which is preliminary data.</text>
</comment>
<evidence type="ECO:0000313" key="1">
    <source>
        <dbReference type="EMBL" id="KAA6431857.1"/>
    </source>
</evidence>
<evidence type="ECO:0000313" key="2">
    <source>
        <dbReference type="EMBL" id="MFA1771668.1"/>
    </source>
</evidence>
<gene>
    <name evidence="2" type="ORF">ACD591_10225</name>
    <name evidence="1" type="ORF">FOE74_17255</name>
</gene>
<protein>
    <submittedName>
        <fullName evidence="1">Uncharacterized protein</fullName>
    </submittedName>
</protein>
<dbReference type="AlphaFoldDB" id="A0A5M8Q7J2"/>
<evidence type="ECO:0000313" key="3">
    <source>
        <dbReference type="Proteomes" id="UP000323866"/>
    </source>
</evidence>
<reference evidence="1 3" key="2">
    <citation type="submission" date="2019-09" db="EMBL/GenBank/DDBJ databases">
        <title>A bacterium isolated from glacier soil.</title>
        <authorList>
            <person name="Liu Q."/>
        </authorList>
    </citation>
    <scope>NUCLEOTIDE SEQUENCE [LARGE SCALE GENOMIC DNA]</scope>
    <source>
        <strain evidence="1 3">MDT1-10-3</strain>
    </source>
</reference>
<reference evidence="1 3" key="1">
    <citation type="submission" date="2019-07" db="EMBL/GenBank/DDBJ databases">
        <authorList>
            <person name="Qu J.-H."/>
        </authorList>
    </citation>
    <scope>NUCLEOTIDE SEQUENCE [LARGE SCALE GENOMIC DNA]</scope>
    <source>
        <strain evidence="1 3">MDT1-10-3</strain>
    </source>
</reference>
<dbReference type="EMBL" id="VKKZ01000023">
    <property type="protein sequence ID" value="KAA6431857.1"/>
    <property type="molecule type" value="Genomic_DNA"/>
</dbReference>
<dbReference type="OrthoDB" id="894313at2"/>
<reference evidence="2 4" key="3">
    <citation type="submission" date="2024-08" db="EMBL/GenBank/DDBJ databases">
        <authorList>
            <person name="Wei W."/>
        </authorList>
    </citation>
    <scope>NUCLEOTIDE SEQUENCE [LARGE SCALE GENOMIC DNA]</scope>
    <source>
        <strain evidence="2 4">XU2</strain>
    </source>
</reference>